<reference evidence="2" key="1">
    <citation type="journal article" date="2020" name="Stud. Mycol.">
        <title>101 Dothideomycetes genomes: a test case for predicting lifestyles and emergence of pathogens.</title>
        <authorList>
            <person name="Haridas S."/>
            <person name="Albert R."/>
            <person name="Binder M."/>
            <person name="Bloem J."/>
            <person name="Labutti K."/>
            <person name="Salamov A."/>
            <person name="Andreopoulos B."/>
            <person name="Baker S."/>
            <person name="Barry K."/>
            <person name="Bills G."/>
            <person name="Bluhm B."/>
            <person name="Cannon C."/>
            <person name="Castanera R."/>
            <person name="Culley D."/>
            <person name="Daum C."/>
            <person name="Ezra D."/>
            <person name="Gonzalez J."/>
            <person name="Henrissat B."/>
            <person name="Kuo A."/>
            <person name="Liang C."/>
            <person name="Lipzen A."/>
            <person name="Lutzoni F."/>
            <person name="Magnuson J."/>
            <person name="Mondo S."/>
            <person name="Nolan M."/>
            <person name="Ohm R."/>
            <person name="Pangilinan J."/>
            <person name="Park H.-J."/>
            <person name="Ramirez L."/>
            <person name="Alfaro M."/>
            <person name="Sun H."/>
            <person name="Tritt A."/>
            <person name="Yoshinaga Y."/>
            <person name="Zwiers L.-H."/>
            <person name="Turgeon B."/>
            <person name="Goodwin S."/>
            <person name="Spatafora J."/>
            <person name="Crous P."/>
            <person name="Grigoriev I."/>
        </authorList>
    </citation>
    <scope>NUCLEOTIDE SEQUENCE</scope>
    <source>
        <strain evidence="2">CBS 279.74</strain>
    </source>
</reference>
<organism evidence="2 3">
    <name type="scientific">Pleomassaria siparia CBS 279.74</name>
    <dbReference type="NCBI Taxonomy" id="1314801"/>
    <lineage>
        <taxon>Eukaryota</taxon>
        <taxon>Fungi</taxon>
        <taxon>Dikarya</taxon>
        <taxon>Ascomycota</taxon>
        <taxon>Pezizomycotina</taxon>
        <taxon>Dothideomycetes</taxon>
        <taxon>Pleosporomycetidae</taxon>
        <taxon>Pleosporales</taxon>
        <taxon>Pleomassariaceae</taxon>
        <taxon>Pleomassaria</taxon>
    </lineage>
</organism>
<evidence type="ECO:0008006" key="4">
    <source>
        <dbReference type="Google" id="ProtNLM"/>
    </source>
</evidence>
<keyword evidence="1" id="KW-0812">Transmembrane</keyword>
<keyword evidence="1" id="KW-0472">Membrane</keyword>
<evidence type="ECO:0000313" key="3">
    <source>
        <dbReference type="Proteomes" id="UP000799428"/>
    </source>
</evidence>
<gene>
    <name evidence="2" type="ORF">K504DRAFT_372085</name>
</gene>
<dbReference type="Proteomes" id="UP000799428">
    <property type="component" value="Unassembled WGS sequence"/>
</dbReference>
<feature type="transmembrane region" description="Helical" evidence="1">
    <location>
        <begin position="401"/>
        <end position="418"/>
    </location>
</feature>
<evidence type="ECO:0000256" key="1">
    <source>
        <dbReference type="SAM" id="Phobius"/>
    </source>
</evidence>
<feature type="transmembrane region" description="Helical" evidence="1">
    <location>
        <begin position="363"/>
        <end position="381"/>
    </location>
</feature>
<dbReference type="OrthoDB" id="2830640at2759"/>
<dbReference type="EMBL" id="MU005766">
    <property type="protein sequence ID" value="KAF2712193.1"/>
    <property type="molecule type" value="Genomic_DNA"/>
</dbReference>
<keyword evidence="3" id="KW-1185">Reference proteome</keyword>
<dbReference type="AlphaFoldDB" id="A0A6G1KHT8"/>
<keyword evidence="1" id="KW-1133">Transmembrane helix</keyword>
<proteinExistence type="predicted"/>
<accession>A0A6G1KHT8</accession>
<evidence type="ECO:0000313" key="2">
    <source>
        <dbReference type="EMBL" id="KAF2712193.1"/>
    </source>
</evidence>
<protein>
    <recommendedName>
        <fullName evidence="4">Cora-domain-containing protein</fullName>
    </recommendedName>
</protein>
<dbReference type="Gene3D" id="1.20.58.340">
    <property type="entry name" value="Magnesium transport protein CorA, transmembrane region"/>
    <property type="match status" value="1"/>
</dbReference>
<sequence length="419" mass="47116">MANTHSHTHGEINFSRLEASLATTNVIRRQNSVEMRDVNRHGVADDAHINELDFDFSTASSCEALRGLHFLQDVFPAVQYHQHMQNLLNFSDQTQIQCFEADGTHQRWHDISADGLENILHTRFESDESGGFVACDFFCQHPRWNLSFQGAPLSVYVRYTKVWNLTTYIIAHRERDANVNALQSILGLAGDVSPNLRVFFDDPFDIAVLLSTLSFETSKFHVKKFQRFMWTQINKVDDHLAGIEGSDRARLGDLTKQLQVISQNADSHIANADVAIVTADAIRTAHTRLRVAISSPASSHQRVHDAIEYVIKSMEKQKLWFLNYKGRKDSTMSLVYNLVTQQDAANNIQLSVSMKKDSTSMNAIAALTMVFLPGTFVASILDAGVFTSEPGSNKIQTSGIWWVWLAISVPLTITTVLCW</sequence>
<name>A0A6G1KHT8_9PLEO</name>